<dbReference type="PROSITE" id="PS51257">
    <property type="entry name" value="PROKAR_LIPOPROTEIN"/>
    <property type="match status" value="1"/>
</dbReference>
<evidence type="ECO:0000313" key="9">
    <source>
        <dbReference type="Proteomes" id="UP000620046"/>
    </source>
</evidence>
<reference evidence="9" key="1">
    <citation type="journal article" date="2019" name="Int. J. Syst. Evol. Microbiol.">
        <title>The Global Catalogue of Microorganisms (GCM) 10K type strain sequencing project: providing services to taxonomists for standard genome sequencing and annotation.</title>
        <authorList>
            <consortium name="The Broad Institute Genomics Platform"/>
            <consortium name="The Broad Institute Genome Sequencing Center for Infectious Disease"/>
            <person name="Wu L."/>
            <person name="Ma J."/>
        </authorList>
    </citation>
    <scope>NUCLEOTIDE SEQUENCE [LARGE SCALE GENOMIC DNA]</scope>
    <source>
        <strain evidence="9">CGMCC 1.15439</strain>
    </source>
</reference>
<accession>A0ABQ1FU95</accession>
<evidence type="ECO:0000256" key="3">
    <source>
        <dbReference type="ARBA" id="ARBA00023136"/>
    </source>
</evidence>
<keyword evidence="2" id="KW-0732">Signal</keyword>
<dbReference type="InterPro" id="IPR032831">
    <property type="entry name" value="LptM_cons"/>
</dbReference>
<dbReference type="EMBL" id="BMJA01000001">
    <property type="protein sequence ID" value="GGA30963.1"/>
    <property type="molecule type" value="Genomic_DNA"/>
</dbReference>
<comment type="caution">
    <text evidence="8">The sequence shown here is derived from an EMBL/GenBank/DDBJ whole genome shotgun (WGS) entry which is preliminary data.</text>
</comment>
<evidence type="ECO:0000256" key="1">
    <source>
        <dbReference type="ARBA" id="ARBA00004459"/>
    </source>
</evidence>
<feature type="region of interest" description="Disordered" evidence="7">
    <location>
        <begin position="37"/>
        <end position="73"/>
    </location>
</feature>
<keyword evidence="5" id="KW-0998">Cell outer membrane</keyword>
<evidence type="ECO:0000256" key="4">
    <source>
        <dbReference type="ARBA" id="ARBA00023139"/>
    </source>
</evidence>
<organism evidence="8 9">
    <name type="scientific">Dyella nitratireducens</name>
    <dbReference type="NCBI Taxonomy" id="1849580"/>
    <lineage>
        <taxon>Bacteria</taxon>
        <taxon>Pseudomonadati</taxon>
        <taxon>Pseudomonadota</taxon>
        <taxon>Gammaproteobacteria</taxon>
        <taxon>Lysobacterales</taxon>
        <taxon>Rhodanobacteraceae</taxon>
        <taxon>Dyella</taxon>
    </lineage>
</organism>
<proteinExistence type="predicted"/>
<keyword evidence="3" id="KW-0472">Membrane</keyword>
<evidence type="ECO:0000256" key="6">
    <source>
        <dbReference type="ARBA" id="ARBA00023288"/>
    </source>
</evidence>
<evidence type="ECO:0000256" key="7">
    <source>
        <dbReference type="SAM" id="MobiDB-lite"/>
    </source>
</evidence>
<dbReference type="RefSeq" id="WP_188794049.1">
    <property type="nucleotide sequence ID" value="NZ_BMJA01000001.1"/>
</dbReference>
<keyword evidence="9" id="KW-1185">Reference proteome</keyword>
<evidence type="ECO:0000256" key="5">
    <source>
        <dbReference type="ARBA" id="ARBA00023237"/>
    </source>
</evidence>
<feature type="compositionally biased region" description="Polar residues" evidence="7">
    <location>
        <begin position="63"/>
        <end position="73"/>
    </location>
</feature>
<sequence>MRRSILLLPTCLAFVAIAGCGNKGPLYYAKPTPPPLHPAAAAAAAPAPAPAHAGTAPAPASASSVETKPLSGS</sequence>
<dbReference type="Proteomes" id="UP000620046">
    <property type="component" value="Unassembled WGS sequence"/>
</dbReference>
<evidence type="ECO:0008006" key="10">
    <source>
        <dbReference type="Google" id="ProtNLM"/>
    </source>
</evidence>
<dbReference type="NCBIfam" id="NF047847">
    <property type="entry name" value="SS_mature_LptM"/>
    <property type="match status" value="1"/>
</dbReference>
<keyword evidence="6" id="KW-0449">Lipoprotein</keyword>
<protein>
    <recommendedName>
        <fullName evidence="10">Lipoprotein-attachment site-containing protein</fullName>
    </recommendedName>
</protein>
<gene>
    <name evidence="8" type="ORF">GCM10010981_20000</name>
</gene>
<feature type="compositionally biased region" description="Low complexity" evidence="7">
    <location>
        <begin position="38"/>
        <end position="62"/>
    </location>
</feature>
<evidence type="ECO:0000313" key="8">
    <source>
        <dbReference type="EMBL" id="GGA30963.1"/>
    </source>
</evidence>
<evidence type="ECO:0000256" key="2">
    <source>
        <dbReference type="ARBA" id="ARBA00022729"/>
    </source>
</evidence>
<name>A0ABQ1FU95_9GAMM</name>
<comment type="subcellular location">
    <subcellularLocation>
        <location evidence="1">Cell outer membrane</location>
        <topology evidence="1">Lipid-anchor</topology>
    </subcellularLocation>
</comment>
<keyword evidence="4" id="KW-0564">Palmitate</keyword>